<dbReference type="PROSITE" id="PS50011">
    <property type="entry name" value="PROTEIN_KINASE_DOM"/>
    <property type="match status" value="1"/>
</dbReference>
<gene>
    <name evidence="4" type="ORF">NLJ89_g4966</name>
</gene>
<evidence type="ECO:0000313" key="5">
    <source>
        <dbReference type="Proteomes" id="UP001148786"/>
    </source>
</evidence>
<dbReference type="Proteomes" id="UP001148786">
    <property type="component" value="Unassembled WGS sequence"/>
</dbReference>
<dbReference type="InterPro" id="IPR051681">
    <property type="entry name" value="Ser/Thr_Kinases-Pseudokinases"/>
</dbReference>
<evidence type="ECO:0000259" key="3">
    <source>
        <dbReference type="PROSITE" id="PS50011"/>
    </source>
</evidence>
<comment type="caution">
    <text evidence="4">The sequence shown here is derived from an EMBL/GenBank/DDBJ whole genome shotgun (WGS) entry which is preliminary data.</text>
</comment>
<feature type="domain" description="Protein kinase" evidence="3">
    <location>
        <begin position="171"/>
        <end position="449"/>
    </location>
</feature>
<evidence type="ECO:0000313" key="4">
    <source>
        <dbReference type="EMBL" id="KAJ3509913.1"/>
    </source>
</evidence>
<dbReference type="InterPro" id="IPR008271">
    <property type="entry name" value="Ser/Thr_kinase_AS"/>
</dbReference>
<evidence type="ECO:0000256" key="2">
    <source>
        <dbReference type="ARBA" id="ARBA00022840"/>
    </source>
</evidence>
<reference evidence="4" key="1">
    <citation type="submission" date="2022-07" db="EMBL/GenBank/DDBJ databases">
        <title>Genome Sequence of Agrocybe chaxingu.</title>
        <authorList>
            <person name="Buettner E."/>
        </authorList>
    </citation>
    <scope>NUCLEOTIDE SEQUENCE</scope>
    <source>
        <strain evidence="4">MP-N11</strain>
    </source>
</reference>
<dbReference type="OrthoDB" id="122279at2759"/>
<dbReference type="Pfam" id="PF07714">
    <property type="entry name" value="PK_Tyr_Ser-Thr"/>
    <property type="match status" value="1"/>
</dbReference>
<keyword evidence="2" id="KW-0067">ATP-binding</keyword>
<proteinExistence type="predicted"/>
<dbReference type="AlphaFoldDB" id="A0A9W8MU24"/>
<evidence type="ECO:0000256" key="1">
    <source>
        <dbReference type="ARBA" id="ARBA00022741"/>
    </source>
</evidence>
<protein>
    <recommendedName>
        <fullName evidence="3">Protein kinase domain-containing protein</fullName>
    </recommendedName>
</protein>
<dbReference type="GO" id="GO:0005524">
    <property type="term" value="F:ATP binding"/>
    <property type="evidence" value="ECO:0007669"/>
    <property type="project" value="UniProtKB-KW"/>
</dbReference>
<name>A0A9W8MU24_9AGAR</name>
<dbReference type="PROSITE" id="PS00108">
    <property type="entry name" value="PROTEIN_KINASE_ST"/>
    <property type="match status" value="1"/>
</dbReference>
<keyword evidence="5" id="KW-1185">Reference proteome</keyword>
<keyword evidence="1" id="KW-0547">Nucleotide-binding</keyword>
<organism evidence="4 5">
    <name type="scientific">Agrocybe chaxingu</name>
    <dbReference type="NCBI Taxonomy" id="84603"/>
    <lineage>
        <taxon>Eukaryota</taxon>
        <taxon>Fungi</taxon>
        <taxon>Dikarya</taxon>
        <taxon>Basidiomycota</taxon>
        <taxon>Agaricomycotina</taxon>
        <taxon>Agaricomycetes</taxon>
        <taxon>Agaricomycetidae</taxon>
        <taxon>Agaricales</taxon>
        <taxon>Agaricineae</taxon>
        <taxon>Strophariaceae</taxon>
        <taxon>Agrocybe</taxon>
    </lineage>
</organism>
<dbReference type="GO" id="GO:0004674">
    <property type="term" value="F:protein serine/threonine kinase activity"/>
    <property type="evidence" value="ECO:0007669"/>
    <property type="project" value="TreeGrafter"/>
</dbReference>
<dbReference type="EMBL" id="JANKHO010000438">
    <property type="protein sequence ID" value="KAJ3509913.1"/>
    <property type="molecule type" value="Genomic_DNA"/>
</dbReference>
<dbReference type="InterPro" id="IPR001245">
    <property type="entry name" value="Ser-Thr/Tyr_kinase_cat_dom"/>
</dbReference>
<dbReference type="SUPFAM" id="SSF56112">
    <property type="entry name" value="Protein kinase-like (PK-like)"/>
    <property type="match status" value="1"/>
</dbReference>
<sequence>MTETSFFEFCWDVREEMSRRENDLRDGWKKQPVKDVAQGLEARRGGQRHGYTIEHGEVEDLSSLLGNFGTNGSLSSSGFDTLLLMHPHHDFDAMLSTIYSVVISILQDKFRYAALLSYQGDAAQQVLDLLQMLLDYPNATRTIKSALLTALSLLSVKSRLYPRCFGLTGINLEEELVKSGSFGDIWKGRFDGQAVCLKVVKIYQNSRRERLQVEAIVWGHVFHPNLLPFYGVYHLEDQYRRVCLVSPWMDHGNITEYLKKYPTTRRLPLLSDVAAGLSYLHEKDIVHGDLKGANILVTDTGSACLCDFGLSSIAENAMSTSAHFETGNDNTCQGTVRWQAPELLDPYVDDPRKSTETDVYAFGCVCYEIYTGKVPFYEFPLDATVILQIMHGAQPSTPTPEDPAFVERGLTKGIWRIVEDCWGRNPTERPSMVQIVARLPRRDGPDPWSVQWLEVSSASRFRNAVYRQDCLSMGVLETILAWM</sequence>
<dbReference type="Gene3D" id="1.10.510.10">
    <property type="entry name" value="Transferase(Phosphotransferase) domain 1"/>
    <property type="match status" value="1"/>
</dbReference>
<dbReference type="InterPro" id="IPR000719">
    <property type="entry name" value="Prot_kinase_dom"/>
</dbReference>
<dbReference type="SMART" id="SM00220">
    <property type="entry name" value="S_TKc"/>
    <property type="match status" value="1"/>
</dbReference>
<dbReference type="PANTHER" id="PTHR44329:SF298">
    <property type="entry name" value="MIXED LINEAGE KINASE DOMAIN-LIKE PROTEIN"/>
    <property type="match status" value="1"/>
</dbReference>
<dbReference type="InterPro" id="IPR011009">
    <property type="entry name" value="Kinase-like_dom_sf"/>
</dbReference>
<accession>A0A9W8MU24</accession>
<dbReference type="PANTHER" id="PTHR44329">
    <property type="entry name" value="SERINE/THREONINE-PROTEIN KINASE TNNI3K-RELATED"/>
    <property type="match status" value="1"/>
</dbReference>